<dbReference type="Gene3D" id="1.10.510.10">
    <property type="entry name" value="Transferase(Phosphotransferase) domain 1"/>
    <property type="match status" value="1"/>
</dbReference>
<evidence type="ECO:0000313" key="6">
    <source>
        <dbReference type="EMBL" id="KXS11041.1"/>
    </source>
</evidence>
<protein>
    <submittedName>
        <fullName evidence="6">Kinase-like protein</fullName>
    </submittedName>
</protein>
<dbReference type="GO" id="GO:0005524">
    <property type="term" value="F:ATP binding"/>
    <property type="evidence" value="ECO:0007669"/>
    <property type="project" value="UniProtKB-UniRule"/>
</dbReference>
<keyword evidence="6" id="KW-0808">Transferase</keyword>
<dbReference type="PROSITE" id="PS00108">
    <property type="entry name" value="PROTEIN_KINASE_ST"/>
    <property type="match status" value="1"/>
</dbReference>
<organism evidence="6 7">
    <name type="scientific">Gonapodya prolifera (strain JEL478)</name>
    <name type="common">Monoblepharis prolifera</name>
    <dbReference type="NCBI Taxonomy" id="1344416"/>
    <lineage>
        <taxon>Eukaryota</taxon>
        <taxon>Fungi</taxon>
        <taxon>Fungi incertae sedis</taxon>
        <taxon>Chytridiomycota</taxon>
        <taxon>Chytridiomycota incertae sedis</taxon>
        <taxon>Monoblepharidomycetes</taxon>
        <taxon>Monoblepharidales</taxon>
        <taxon>Gonapodyaceae</taxon>
        <taxon>Gonapodya</taxon>
    </lineage>
</organism>
<keyword evidence="6" id="KW-0418">Kinase</keyword>
<dbReference type="STRING" id="1344416.A0A139A2R6"/>
<comment type="similarity">
    <text evidence="4">Belongs to the protein kinase superfamily.</text>
</comment>
<dbReference type="Pfam" id="PF00069">
    <property type="entry name" value="Pkinase"/>
    <property type="match status" value="1"/>
</dbReference>
<dbReference type="CDD" id="cd14008">
    <property type="entry name" value="STKc_LKB1_CaMKK"/>
    <property type="match status" value="1"/>
</dbReference>
<dbReference type="PANTHER" id="PTHR24346:SF77">
    <property type="entry name" value="SERINE THREONINE PROTEIN KINASE"/>
    <property type="match status" value="1"/>
</dbReference>
<feature type="binding site" evidence="3">
    <location>
        <position position="54"/>
    </location>
    <ligand>
        <name>ATP</name>
        <dbReference type="ChEBI" id="CHEBI:30616"/>
    </ligand>
</feature>
<evidence type="ECO:0000256" key="1">
    <source>
        <dbReference type="ARBA" id="ARBA00022741"/>
    </source>
</evidence>
<dbReference type="PROSITE" id="PS50011">
    <property type="entry name" value="PROTEIN_KINASE_DOM"/>
    <property type="match status" value="1"/>
</dbReference>
<evidence type="ECO:0000313" key="7">
    <source>
        <dbReference type="Proteomes" id="UP000070544"/>
    </source>
</evidence>
<evidence type="ECO:0000256" key="4">
    <source>
        <dbReference type="RuleBase" id="RU000304"/>
    </source>
</evidence>
<dbReference type="Gene3D" id="3.30.200.20">
    <property type="entry name" value="Phosphorylase Kinase, domain 1"/>
    <property type="match status" value="1"/>
</dbReference>
<dbReference type="SUPFAM" id="SSF56112">
    <property type="entry name" value="Protein kinase-like (PK-like)"/>
    <property type="match status" value="1"/>
</dbReference>
<keyword evidence="2 3" id="KW-0067">ATP-binding</keyword>
<dbReference type="GO" id="GO:0004674">
    <property type="term" value="F:protein serine/threonine kinase activity"/>
    <property type="evidence" value="ECO:0007669"/>
    <property type="project" value="UniProtKB-KW"/>
</dbReference>
<name>A0A139A2R6_GONPJ</name>
<gene>
    <name evidence="6" type="ORF">M427DRAFT_47566</name>
</gene>
<dbReference type="InterPro" id="IPR011009">
    <property type="entry name" value="Kinase-like_dom_sf"/>
</dbReference>
<evidence type="ECO:0000256" key="3">
    <source>
        <dbReference type="PROSITE-ProRule" id="PRU10141"/>
    </source>
</evidence>
<dbReference type="GO" id="GO:0035556">
    <property type="term" value="P:intracellular signal transduction"/>
    <property type="evidence" value="ECO:0007669"/>
    <property type="project" value="TreeGrafter"/>
</dbReference>
<sequence length="344" mass="38377">MVEVKETLDATYTETDDGDRTLNDYSLTNILGSGSFGVVYLGINSKTGAKYAIKEFSKTRLRKKDMFSRQAFGFRGRGRGRGRGIGGPPQPPPSAIEYIRGEVAILKKLNHPNIIKLYEVLDDPRQDSLYMVMELCEKGVVMDVGLDKTCDPYSEDAARKLFCQAVLGIEYLHEHEISHRDIKPDNLLLTSDDVLKIVDFGVSEMFVASGNDRSKKSAGSPAFFAPEMCVAHHGEMSMKACDVWALGVTLHCLVFGKLPFVAVSILELYEVIRTAVPEIPKTASRELRNLIEQMLEKDPEKRISIAGIKTHHWLTQDGKQTLPSTHENTDSIGTRITHVTEDEM</sequence>
<dbReference type="InterPro" id="IPR000719">
    <property type="entry name" value="Prot_kinase_dom"/>
</dbReference>
<feature type="domain" description="Protein kinase" evidence="5">
    <location>
        <begin position="25"/>
        <end position="314"/>
    </location>
</feature>
<keyword evidence="7" id="KW-1185">Reference proteome</keyword>
<evidence type="ECO:0000259" key="5">
    <source>
        <dbReference type="PROSITE" id="PS50011"/>
    </source>
</evidence>
<evidence type="ECO:0000256" key="2">
    <source>
        <dbReference type="ARBA" id="ARBA00022840"/>
    </source>
</evidence>
<dbReference type="Proteomes" id="UP000070544">
    <property type="component" value="Unassembled WGS sequence"/>
</dbReference>
<dbReference type="OrthoDB" id="68483at2759"/>
<reference evidence="6 7" key="1">
    <citation type="journal article" date="2015" name="Genome Biol. Evol.">
        <title>Phylogenomic analyses indicate that early fungi evolved digesting cell walls of algal ancestors of land plants.</title>
        <authorList>
            <person name="Chang Y."/>
            <person name="Wang S."/>
            <person name="Sekimoto S."/>
            <person name="Aerts A.L."/>
            <person name="Choi C."/>
            <person name="Clum A."/>
            <person name="LaButti K.M."/>
            <person name="Lindquist E.A."/>
            <person name="Yee Ngan C."/>
            <person name="Ohm R.A."/>
            <person name="Salamov A.A."/>
            <person name="Grigoriev I.V."/>
            <person name="Spatafora J.W."/>
            <person name="Berbee M.L."/>
        </authorList>
    </citation>
    <scope>NUCLEOTIDE SEQUENCE [LARGE SCALE GENOMIC DNA]</scope>
    <source>
        <strain evidence="6 7">JEL478</strain>
    </source>
</reference>
<dbReference type="PROSITE" id="PS00107">
    <property type="entry name" value="PROTEIN_KINASE_ATP"/>
    <property type="match status" value="1"/>
</dbReference>
<accession>A0A139A2R6</accession>
<dbReference type="InterPro" id="IPR008271">
    <property type="entry name" value="Ser/Thr_kinase_AS"/>
</dbReference>
<dbReference type="AlphaFoldDB" id="A0A139A2R6"/>
<keyword evidence="4" id="KW-0723">Serine/threonine-protein kinase</keyword>
<dbReference type="EMBL" id="KQ965810">
    <property type="protein sequence ID" value="KXS11041.1"/>
    <property type="molecule type" value="Genomic_DNA"/>
</dbReference>
<dbReference type="InterPro" id="IPR017441">
    <property type="entry name" value="Protein_kinase_ATP_BS"/>
</dbReference>
<dbReference type="OMA" id="MACGPCM"/>
<dbReference type="FunFam" id="1.10.510.10:FF:000571">
    <property type="entry name" value="Maternal embryonic leucine zipper kinase"/>
    <property type="match status" value="1"/>
</dbReference>
<proteinExistence type="inferred from homology"/>
<dbReference type="PANTHER" id="PTHR24346">
    <property type="entry name" value="MAP/MICROTUBULE AFFINITY-REGULATING KINASE"/>
    <property type="match status" value="1"/>
</dbReference>
<keyword evidence="1 3" id="KW-0547">Nucleotide-binding</keyword>
<dbReference type="GO" id="GO:0005737">
    <property type="term" value="C:cytoplasm"/>
    <property type="evidence" value="ECO:0007669"/>
    <property type="project" value="TreeGrafter"/>
</dbReference>
<dbReference type="SMART" id="SM00220">
    <property type="entry name" value="S_TKc"/>
    <property type="match status" value="1"/>
</dbReference>